<protein>
    <recommendedName>
        <fullName evidence="4">DedA family protein</fullName>
    </recommendedName>
</protein>
<feature type="transmembrane region" description="Helical" evidence="1">
    <location>
        <begin position="189"/>
        <end position="212"/>
    </location>
</feature>
<evidence type="ECO:0000256" key="1">
    <source>
        <dbReference type="SAM" id="Phobius"/>
    </source>
</evidence>
<gene>
    <name evidence="2" type="ORF">KUH32_13370</name>
</gene>
<sequence length="221" mass="23395">MEDRQPGTARRIGRTVLRLGASGLVIAAGLSLFDVVQDQLHGTAPGMLPLALLLLAFVLLMALPFVPGVEIGIALLLMRGAEIAPYVWLATTAALCLAYLAGRWLPTRWLVTALEDLHLRRGAALVARISGTPPALRMRWLGSRLPLWLRPMVRRGRYPALAVLLNLPGNAVLGGGGGIALMAGLSGIFTAPATLLTVLLATAPVPLAVWLFGPTILPWTG</sequence>
<name>A0ABS6N9T2_9RHOB</name>
<reference evidence="2" key="1">
    <citation type="submission" date="2021-06" db="EMBL/GenBank/DDBJ databases">
        <title>Thalassococcus sp. CAU 1522 isolated from sea sand, Republic of Korea.</title>
        <authorList>
            <person name="Kim W."/>
        </authorList>
    </citation>
    <scope>NUCLEOTIDE SEQUENCE</scope>
    <source>
        <strain evidence="2">CAU 1522</strain>
    </source>
</reference>
<evidence type="ECO:0000313" key="2">
    <source>
        <dbReference type="EMBL" id="MBV2360770.1"/>
    </source>
</evidence>
<keyword evidence="3" id="KW-1185">Reference proteome</keyword>
<evidence type="ECO:0000313" key="3">
    <source>
        <dbReference type="Proteomes" id="UP001166293"/>
    </source>
</evidence>
<proteinExistence type="predicted"/>
<organism evidence="2 3">
    <name type="scientific">Thalassococcus arenae</name>
    <dbReference type="NCBI Taxonomy" id="2851652"/>
    <lineage>
        <taxon>Bacteria</taxon>
        <taxon>Pseudomonadati</taxon>
        <taxon>Pseudomonadota</taxon>
        <taxon>Alphaproteobacteria</taxon>
        <taxon>Rhodobacterales</taxon>
        <taxon>Roseobacteraceae</taxon>
        <taxon>Thalassococcus</taxon>
    </lineage>
</organism>
<keyword evidence="1" id="KW-1133">Transmembrane helix</keyword>
<feature type="transmembrane region" description="Helical" evidence="1">
    <location>
        <begin position="83"/>
        <end position="102"/>
    </location>
</feature>
<dbReference type="RefSeq" id="WP_217779126.1">
    <property type="nucleotide sequence ID" value="NZ_JAHRWL010000002.1"/>
</dbReference>
<feature type="transmembrane region" description="Helical" evidence="1">
    <location>
        <begin position="161"/>
        <end position="183"/>
    </location>
</feature>
<keyword evidence="1" id="KW-0472">Membrane</keyword>
<feature type="transmembrane region" description="Helical" evidence="1">
    <location>
        <begin position="12"/>
        <end position="33"/>
    </location>
</feature>
<dbReference type="EMBL" id="JAHRWL010000002">
    <property type="protein sequence ID" value="MBV2360770.1"/>
    <property type="molecule type" value="Genomic_DNA"/>
</dbReference>
<comment type="caution">
    <text evidence="2">The sequence shown here is derived from an EMBL/GenBank/DDBJ whole genome shotgun (WGS) entry which is preliminary data.</text>
</comment>
<accession>A0ABS6N9T2</accession>
<dbReference type="Proteomes" id="UP001166293">
    <property type="component" value="Unassembled WGS sequence"/>
</dbReference>
<evidence type="ECO:0008006" key="4">
    <source>
        <dbReference type="Google" id="ProtNLM"/>
    </source>
</evidence>
<feature type="transmembrane region" description="Helical" evidence="1">
    <location>
        <begin position="53"/>
        <end position="76"/>
    </location>
</feature>
<keyword evidence="1" id="KW-0812">Transmembrane</keyword>